<accession>A0ACC3SGC3</accession>
<comment type="caution">
    <text evidence="1">The sequence shown here is derived from an EMBL/GenBank/DDBJ whole genome shotgun (WGS) entry which is preliminary data.</text>
</comment>
<keyword evidence="2" id="KW-1185">Reference proteome</keyword>
<organism evidence="1 2">
    <name type="scientific">Zalaria obscura</name>
    <dbReference type="NCBI Taxonomy" id="2024903"/>
    <lineage>
        <taxon>Eukaryota</taxon>
        <taxon>Fungi</taxon>
        <taxon>Dikarya</taxon>
        <taxon>Ascomycota</taxon>
        <taxon>Pezizomycotina</taxon>
        <taxon>Dothideomycetes</taxon>
        <taxon>Dothideomycetidae</taxon>
        <taxon>Dothideales</taxon>
        <taxon>Zalariaceae</taxon>
        <taxon>Zalaria</taxon>
    </lineage>
</organism>
<reference evidence="1" key="1">
    <citation type="submission" date="2024-02" db="EMBL/GenBank/DDBJ databases">
        <title>Metagenome Assembled Genome of Zalaria obscura JY119.</title>
        <authorList>
            <person name="Vighnesh L."/>
            <person name="Jagadeeshwari U."/>
            <person name="Venkata Ramana C."/>
            <person name="Sasikala C."/>
        </authorList>
    </citation>
    <scope>NUCLEOTIDE SEQUENCE</scope>
    <source>
        <strain evidence="1">JY119</strain>
    </source>
</reference>
<evidence type="ECO:0000313" key="2">
    <source>
        <dbReference type="Proteomes" id="UP001320706"/>
    </source>
</evidence>
<gene>
    <name evidence="1" type="primary">POP2</name>
    <name evidence="1" type="ORF">M8818_002461</name>
</gene>
<sequence length="489" mass="53023">MPPAVGRMHPSHMSNPFAHLNPSSSIPAPSHYQQQAQHLPQALTSHSGFGTSNLNGGISPFAPSAGNMGYGGGLGNGGGQGLASEAAFRGFERGAALQQQQAHHAEAAQMGMKTGQLGRIREVWRSNLDQEMVLLRELIRKYPYVSMDAEFPGIVARPIGNFENKASYHYQTLRCNVDLLKPIQLGVTLWNPDGELPPTQADPSLFKNAYPNNLLICPCTWVFNFSFSLDDDMYAEGSIDLLKKAGIDFQKHQTLGIDLNAFGAVLTSSGLTFDEDVNWLSFHSGYDFGYLVKLLSNSPLPADDAEFRELVKTYFPKIWDIKFLLRHAQRTMAPQGRLTQTATSILSTLGQKSGLQDLADELGCQRVGSAHTGGSDAWLTGMVFWAMRNKIFEGRLPEEMADQIYGLHGVGPPASAQTRDEYLQSQGQQTPQTNGAIGFHSGHTPGVAHNAPSTPTTSHANVSGTPGPGHYGGYGGMTPAQNMYNNYGK</sequence>
<protein>
    <submittedName>
        <fullName evidence="1">CCR4-NOT core DEDD RNase subunit</fullName>
    </submittedName>
</protein>
<dbReference type="Proteomes" id="UP001320706">
    <property type="component" value="Unassembled WGS sequence"/>
</dbReference>
<evidence type="ECO:0000313" key="1">
    <source>
        <dbReference type="EMBL" id="KAK8213163.1"/>
    </source>
</evidence>
<proteinExistence type="predicted"/>
<name>A0ACC3SGC3_9PEZI</name>
<dbReference type="EMBL" id="JAMKPW020000011">
    <property type="protein sequence ID" value="KAK8213163.1"/>
    <property type="molecule type" value="Genomic_DNA"/>
</dbReference>